<dbReference type="PROSITE" id="PS00908">
    <property type="entry name" value="MR_MLE_1"/>
    <property type="match status" value="1"/>
</dbReference>
<proteinExistence type="predicted"/>
<dbReference type="SFLD" id="SFLDS00001">
    <property type="entry name" value="Enolase"/>
    <property type="match status" value="1"/>
</dbReference>
<dbReference type="InterPro" id="IPR013342">
    <property type="entry name" value="Mandelate_racemase_C"/>
</dbReference>
<dbReference type="PANTHER" id="PTHR48080">
    <property type="entry name" value="D-GALACTONATE DEHYDRATASE-RELATED"/>
    <property type="match status" value="1"/>
</dbReference>
<dbReference type="SUPFAM" id="SSF54826">
    <property type="entry name" value="Enolase N-terminal domain-like"/>
    <property type="match status" value="1"/>
</dbReference>
<dbReference type="EMBL" id="JAUYVI010000014">
    <property type="protein sequence ID" value="MDQ7251628.1"/>
    <property type="molecule type" value="Genomic_DNA"/>
</dbReference>
<dbReference type="Gene3D" id="3.30.390.10">
    <property type="entry name" value="Enolase-like, N-terminal domain"/>
    <property type="match status" value="1"/>
</dbReference>
<sequence>MKIVKFETFPLSIAYSQVEHSSRVHRGGVSDVVVKLTTDNGLIGWGESCSGADTASIVAALNAMAPFVLGQDPWSSEAIAREVFRTGLWDYRAMTGNYAFAGIDMALWDLCGKDCGQPLYRLFGGALRSEIDYFCYLAQGTPESLRRQCAAAVKRGYSCFYLKVGIDGAAEEKMLEAIRAAVGPRGKIRIDANEAWSVPEAVHWLTRWHAAFGIDFAEAPVKAFPLSLMKELRQRVPVALCANEGLERQSDTVQMIASGAADVLCFSSYWVGSLRRFHTLSQMAHLYDQKVCKHTHGEFGIAAAAAHHILLTLPNATDGAQQTASVLADDVVAGGLPVATSPRWGLIEAPGLGIEIDAEKLQRYHEAFRRDGQFLPYAA</sequence>
<name>A0ABU0YV71_9PROT</name>
<dbReference type="Pfam" id="PF02746">
    <property type="entry name" value="MR_MLE_N"/>
    <property type="match status" value="1"/>
</dbReference>
<organism evidence="2 3">
    <name type="scientific">Dongia sedimenti</name>
    <dbReference type="NCBI Taxonomy" id="3064282"/>
    <lineage>
        <taxon>Bacteria</taxon>
        <taxon>Pseudomonadati</taxon>
        <taxon>Pseudomonadota</taxon>
        <taxon>Alphaproteobacteria</taxon>
        <taxon>Rhodospirillales</taxon>
        <taxon>Dongiaceae</taxon>
        <taxon>Dongia</taxon>
    </lineage>
</organism>
<dbReference type="InterPro" id="IPR034593">
    <property type="entry name" value="DgoD-like"/>
</dbReference>
<evidence type="ECO:0000259" key="1">
    <source>
        <dbReference type="SMART" id="SM00922"/>
    </source>
</evidence>
<dbReference type="InterPro" id="IPR018110">
    <property type="entry name" value="Mandel_Rmase/mucon_lact_enz_CS"/>
</dbReference>
<evidence type="ECO:0000313" key="3">
    <source>
        <dbReference type="Proteomes" id="UP001230156"/>
    </source>
</evidence>
<keyword evidence="3" id="KW-1185">Reference proteome</keyword>
<gene>
    <name evidence="2" type="ORF">Q8A70_28330</name>
</gene>
<accession>A0ABU0YV71</accession>
<dbReference type="InterPro" id="IPR013341">
    <property type="entry name" value="Mandelate_racemase_N_dom"/>
</dbReference>
<dbReference type="Gene3D" id="3.20.20.120">
    <property type="entry name" value="Enolase-like C-terminal domain"/>
    <property type="match status" value="1"/>
</dbReference>
<evidence type="ECO:0000313" key="2">
    <source>
        <dbReference type="EMBL" id="MDQ7251628.1"/>
    </source>
</evidence>
<dbReference type="SMART" id="SM00922">
    <property type="entry name" value="MR_MLE"/>
    <property type="match status" value="1"/>
</dbReference>
<dbReference type="RefSeq" id="WP_379962171.1">
    <property type="nucleotide sequence ID" value="NZ_JAUYVI010000014.1"/>
</dbReference>
<feature type="domain" description="Mandelate racemase/muconate lactonizing enzyme C-terminal" evidence="1">
    <location>
        <begin position="142"/>
        <end position="239"/>
    </location>
</feature>
<dbReference type="InterPro" id="IPR036849">
    <property type="entry name" value="Enolase-like_C_sf"/>
</dbReference>
<reference evidence="3" key="1">
    <citation type="submission" date="2023-08" db="EMBL/GenBank/DDBJ databases">
        <title>Rhodospirillaceae gen. nov., a novel taxon isolated from the Yangtze River Yuezi River estuary sludge.</title>
        <authorList>
            <person name="Ruan L."/>
        </authorList>
    </citation>
    <scope>NUCLEOTIDE SEQUENCE [LARGE SCALE GENOMIC DNA]</scope>
    <source>
        <strain evidence="3">R-7</strain>
    </source>
</reference>
<dbReference type="InterPro" id="IPR029017">
    <property type="entry name" value="Enolase-like_N"/>
</dbReference>
<dbReference type="InterPro" id="IPR029065">
    <property type="entry name" value="Enolase_C-like"/>
</dbReference>
<dbReference type="Pfam" id="PF13378">
    <property type="entry name" value="MR_MLE_C"/>
    <property type="match status" value="1"/>
</dbReference>
<protein>
    <submittedName>
        <fullName evidence="2">Mandelate racemase/muconate lactonizing enzyme family protein</fullName>
    </submittedName>
</protein>
<dbReference type="SUPFAM" id="SSF51604">
    <property type="entry name" value="Enolase C-terminal domain-like"/>
    <property type="match status" value="1"/>
</dbReference>
<comment type="caution">
    <text evidence="2">The sequence shown here is derived from an EMBL/GenBank/DDBJ whole genome shotgun (WGS) entry which is preliminary data.</text>
</comment>
<dbReference type="Proteomes" id="UP001230156">
    <property type="component" value="Unassembled WGS sequence"/>
</dbReference>